<comment type="similarity">
    <text evidence="1">Belongs to the UDP-glycosyltransferase family.</text>
</comment>
<dbReference type="PANTHER" id="PTHR48043:SF32">
    <property type="entry name" value="UDP-GLUCURONOSYLTRANSFERASE"/>
    <property type="match status" value="1"/>
</dbReference>
<evidence type="ECO:0008006" key="6">
    <source>
        <dbReference type="Google" id="ProtNLM"/>
    </source>
</evidence>
<dbReference type="InterPro" id="IPR050271">
    <property type="entry name" value="UDP-glycosyltransferase"/>
</dbReference>
<protein>
    <recommendedName>
        <fullName evidence="6">UDP-glucuronosyltransferase</fullName>
    </recommendedName>
</protein>
<dbReference type="PANTHER" id="PTHR48043">
    <property type="entry name" value="EG:EG0003.4 PROTEIN-RELATED"/>
    <property type="match status" value="1"/>
</dbReference>
<name>A0ABV0P2H1_9TELE</name>
<evidence type="ECO:0000256" key="1">
    <source>
        <dbReference type="ARBA" id="ARBA00009995"/>
    </source>
</evidence>
<evidence type="ECO:0000256" key="3">
    <source>
        <dbReference type="ARBA" id="ARBA00022679"/>
    </source>
</evidence>
<dbReference type="EMBL" id="JAHRIO010060425">
    <property type="protein sequence ID" value="MEQ2177903.1"/>
    <property type="molecule type" value="Genomic_DNA"/>
</dbReference>
<proteinExistence type="inferred from homology"/>
<gene>
    <name evidence="4" type="ORF">GOODEAATRI_008508</name>
</gene>
<keyword evidence="5" id="KW-1185">Reference proteome</keyword>
<dbReference type="SUPFAM" id="SSF53756">
    <property type="entry name" value="UDP-Glycosyltransferase/glycogen phosphorylase"/>
    <property type="match status" value="1"/>
</dbReference>
<organism evidence="4 5">
    <name type="scientific">Goodea atripinnis</name>
    <dbReference type="NCBI Taxonomy" id="208336"/>
    <lineage>
        <taxon>Eukaryota</taxon>
        <taxon>Metazoa</taxon>
        <taxon>Chordata</taxon>
        <taxon>Craniata</taxon>
        <taxon>Vertebrata</taxon>
        <taxon>Euteleostomi</taxon>
        <taxon>Actinopterygii</taxon>
        <taxon>Neopterygii</taxon>
        <taxon>Teleostei</taxon>
        <taxon>Neoteleostei</taxon>
        <taxon>Acanthomorphata</taxon>
        <taxon>Ovalentaria</taxon>
        <taxon>Atherinomorphae</taxon>
        <taxon>Cyprinodontiformes</taxon>
        <taxon>Goodeidae</taxon>
        <taxon>Goodea</taxon>
    </lineage>
</organism>
<accession>A0ABV0P2H1</accession>
<sequence>MEVARVIISKMSNMVSIFLAVFCFLLLRTSYCRGSKILVVPVDSSHRINMKIILEELHSRGHEITVLHSAKSWYIPSNSSIYTSINIPRFKDETDWRIYNKMLKDVMSCRSYPTFIHTFYQQRLITSSLGNIHEILARSAAKILEDLVLRKILQDTKFDLMLIDPAFTLGIILGGYLKLPLVFNVRWINTGSSPVSYVPVSGSELHDQMDFLERTKNMLHYLYSGYDQYFIINPAYADLFQKHFHPGTDLLSLELSADIWLFRSDFVLEFPRPTMPNVVHIGGFQCKEDQPLPDDLEAIMQCSENMVWWSCLWGQWCQLCLLRSQKPSLLLLLSSLRR</sequence>
<dbReference type="InterPro" id="IPR002213">
    <property type="entry name" value="UDP_glucos_trans"/>
</dbReference>
<dbReference type="Pfam" id="PF00201">
    <property type="entry name" value="UDPGT"/>
    <property type="match status" value="1"/>
</dbReference>
<comment type="caution">
    <text evidence="4">The sequence shown here is derived from an EMBL/GenBank/DDBJ whole genome shotgun (WGS) entry which is preliminary data.</text>
</comment>
<evidence type="ECO:0000313" key="4">
    <source>
        <dbReference type="EMBL" id="MEQ2177903.1"/>
    </source>
</evidence>
<dbReference type="Proteomes" id="UP001476798">
    <property type="component" value="Unassembled WGS sequence"/>
</dbReference>
<evidence type="ECO:0000313" key="5">
    <source>
        <dbReference type="Proteomes" id="UP001476798"/>
    </source>
</evidence>
<keyword evidence="2" id="KW-0328">Glycosyltransferase</keyword>
<reference evidence="4 5" key="1">
    <citation type="submission" date="2021-06" db="EMBL/GenBank/DDBJ databases">
        <authorList>
            <person name="Palmer J.M."/>
        </authorList>
    </citation>
    <scope>NUCLEOTIDE SEQUENCE [LARGE SCALE GENOMIC DNA]</scope>
    <source>
        <strain evidence="4 5">GA_2019</strain>
        <tissue evidence="4">Muscle</tissue>
    </source>
</reference>
<evidence type="ECO:0000256" key="2">
    <source>
        <dbReference type="ARBA" id="ARBA00022676"/>
    </source>
</evidence>
<dbReference type="Gene3D" id="3.40.50.2000">
    <property type="entry name" value="Glycogen Phosphorylase B"/>
    <property type="match status" value="1"/>
</dbReference>
<keyword evidence="3" id="KW-0808">Transferase</keyword>